<keyword evidence="2" id="KW-0808">Transferase</keyword>
<dbReference type="InterPro" id="IPR005790">
    <property type="entry name" value="DNA_polIII_delta"/>
</dbReference>
<evidence type="ECO:0000256" key="5">
    <source>
        <dbReference type="ARBA" id="ARBA00022932"/>
    </source>
</evidence>
<dbReference type="SUPFAM" id="SSF48019">
    <property type="entry name" value="post-AAA+ oligomerization domain-like"/>
    <property type="match status" value="1"/>
</dbReference>
<keyword evidence="4" id="KW-0235">DNA replication</keyword>
<dbReference type="PANTHER" id="PTHR34388">
    <property type="entry name" value="DNA POLYMERASE III SUBUNIT DELTA"/>
    <property type="match status" value="1"/>
</dbReference>
<feature type="domain" description="DNA polymerase III delta subunit-like C-terminal" evidence="8">
    <location>
        <begin position="234"/>
        <end position="286"/>
    </location>
</feature>
<evidence type="ECO:0000256" key="3">
    <source>
        <dbReference type="ARBA" id="ARBA00022695"/>
    </source>
</evidence>
<dbReference type="InterPro" id="IPR048466">
    <property type="entry name" value="DNA_pol3_delta-like_C"/>
</dbReference>
<dbReference type="InterPro" id="IPR027417">
    <property type="entry name" value="P-loop_NTPase"/>
</dbReference>
<dbReference type="NCBIfam" id="TIGR01128">
    <property type="entry name" value="holA"/>
    <property type="match status" value="1"/>
</dbReference>
<keyword evidence="3" id="KW-0548">Nucleotidyltransferase</keyword>
<evidence type="ECO:0000256" key="7">
    <source>
        <dbReference type="ARBA" id="ARBA00049244"/>
    </source>
</evidence>
<dbReference type="Proteomes" id="UP000236173">
    <property type="component" value="Unassembled WGS sequence"/>
</dbReference>
<name>A0A2H5XBP1_9BACT</name>
<organism evidence="9 10">
    <name type="scientific">Candidatus Fervidibacter japonicus</name>
    <dbReference type="NCBI Taxonomy" id="2035412"/>
    <lineage>
        <taxon>Bacteria</taxon>
        <taxon>Candidatus Fervidibacterota</taxon>
        <taxon>Candidatus Fervidibacter</taxon>
    </lineage>
</organism>
<dbReference type="EC" id="2.7.7.7" evidence="1"/>
<dbReference type="InterPro" id="IPR008921">
    <property type="entry name" value="DNA_pol3_clamp-load_cplx_C"/>
</dbReference>
<comment type="caution">
    <text evidence="9">The sequence shown here is derived from an EMBL/GenBank/DDBJ whole genome shotgun (WGS) entry which is preliminary data.</text>
</comment>
<dbReference type="Gene3D" id="3.40.50.300">
    <property type="entry name" value="P-loop containing nucleotide triphosphate hydrolases"/>
    <property type="match status" value="1"/>
</dbReference>
<dbReference type="GO" id="GO:0009360">
    <property type="term" value="C:DNA polymerase III complex"/>
    <property type="evidence" value="ECO:0007669"/>
    <property type="project" value="TreeGrafter"/>
</dbReference>
<sequence length="391" mass="44147">MPYLLLPREAQSFRNVRKALTKLYQRARSGQMEQTVIVVFGDDEFLVQRVVQRLTELLLPPAERMETLTVLDGKEATEEQLVEALLVPSFGFEHLKRRLVVVKSPPLVWGTASAKRKGNGEWWQWLRNVPENTWVVLAIPETVPPSVLNVLDEVALLVPIAKLRSQDLPEFVQMLAEQAGVHLTKDAAQELIERVGNDARQLANEVEKLALIVGMDGRVTADVVREAVPSLAMDVFALVNAITAGDTPTAVRLLEGLLERREQPVRIIGMLARQFRFLLQARLLLDAKVITAAFLHTRYDTLRQQLERVPEVLRQRLPNDTRYNLLRQSPAAVRNFLLQARAFSAEQIRHALRLLLEADIGLKTGVDQRQQLMLLVVHLCNFIRASANSVA</sequence>
<evidence type="ECO:0000256" key="6">
    <source>
        <dbReference type="ARBA" id="ARBA00034754"/>
    </source>
</evidence>
<gene>
    <name evidence="9" type="ORF">HRbin17_01125</name>
</gene>
<dbReference type="GO" id="GO:0006261">
    <property type="term" value="P:DNA-templated DNA replication"/>
    <property type="evidence" value="ECO:0007669"/>
    <property type="project" value="TreeGrafter"/>
</dbReference>
<keyword evidence="5" id="KW-0239">DNA-directed DNA polymerase</keyword>
<dbReference type="AlphaFoldDB" id="A0A2H5XBP1"/>
<evidence type="ECO:0000259" key="8">
    <source>
        <dbReference type="Pfam" id="PF21694"/>
    </source>
</evidence>
<proteinExistence type="inferred from homology"/>
<dbReference type="PANTHER" id="PTHR34388:SF1">
    <property type="entry name" value="DNA POLYMERASE III SUBUNIT DELTA"/>
    <property type="match status" value="1"/>
</dbReference>
<comment type="similarity">
    <text evidence="6">Belongs to the DNA polymerase HolA subunit family.</text>
</comment>
<dbReference type="Gene3D" id="1.10.8.60">
    <property type="match status" value="1"/>
</dbReference>
<comment type="catalytic activity">
    <reaction evidence="7">
        <text>DNA(n) + a 2'-deoxyribonucleoside 5'-triphosphate = DNA(n+1) + diphosphate</text>
        <dbReference type="Rhea" id="RHEA:22508"/>
        <dbReference type="Rhea" id="RHEA-COMP:17339"/>
        <dbReference type="Rhea" id="RHEA-COMP:17340"/>
        <dbReference type="ChEBI" id="CHEBI:33019"/>
        <dbReference type="ChEBI" id="CHEBI:61560"/>
        <dbReference type="ChEBI" id="CHEBI:173112"/>
        <dbReference type="EC" id="2.7.7.7"/>
    </reaction>
</comment>
<dbReference type="EMBL" id="BEHT01000013">
    <property type="protein sequence ID" value="GBC98611.1"/>
    <property type="molecule type" value="Genomic_DNA"/>
</dbReference>
<evidence type="ECO:0000256" key="2">
    <source>
        <dbReference type="ARBA" id="ARBA00022679"/>
    </source>
</evidence>
<evidence type="ECO:0000313" key="9">
    <source>
        <dbReference type="EMBL" id="GBC98611.1"/>
    </source>
</evidence>
<evidence type="ECO:0000313" key="10">
    <source>
        <dbReference type="Proteomes" id="UP000236173"/>
    </source>
</evidence>
<evidence type="ECO:0000256" key="4">
    <source>
        <dbReference type="ARBA" id="ARBA00022705"/>
    </source>
</evidence>
<accession>A0A2H5XBP1</accession>
<dbReference type="Gene3D" id="1.20.272.10">
    <property type="match status" value="1"/>
</dbReference>
<dbReference type="GO" id="GO:0003887">
    <property type="term" value="F:DNA-directed DNA polymerase activity"/>
    <property type="evidence" value="ECO:0007669"/>
    <property type="project" value="UniProtKB-KW"/>
</dbReference>
<protein>
    <recommendedName>
        <fullName evidence="1">DNA-directed DNA polymerase</fullName>
        <ecNumber evidence="1">2.7.7.7</ecNumber>
    </recommendedName>
</protein>
<dbReference type="SUPFAM" id="SSF52540">
    <property type="entry name" value="P-loop containing nucleoside triphosphate hydrolases"/>
    <property type="match status" value="1"/>
</dbReference>
<dbReference type="GO" id="GO:0003677">
    <property type="term" value="F:DNA binding"/>
    <property type="evidence" value="ECO:0007669"/>
    <property type="project" value="InterPro"/>
</dbReference>
<dbReference type="Pfam" id="PF21694">
    <property type="entry name" value="DNA_pol3_delta_C"/>
    <property type="match status" value="1"/>
</dbReference>
<reference evidence="10" key="1">
    <citation type="submission" date="2017-09" db="EMBL/GenBank/DDBJ databases">
        <title>Metaegenomics of thermophilic ammonia-oxidizing enrichment culture.</title>
        <authorList>
            <person name="Kato S."/>
            <person name="Suzuki K."/>
        </authorList>
    </citation>
    <scope>NUCLEOTIDE SEQUENCE [LARGE SCALE GENOMIC DNA]</scope>
</reference>
<evidence type="ECO:0000256" key="1">
    <source>
        <dbReference type="ARBA" id="ARBA00012417"/>
    </source>
</evidence>